<name>A0A0L8V4Q8_9BACT</name>
<gene>
    <name evidence="1" type="ORF">NC99_39860</name>
</gene>
<organism evidence="1 2">
    <name type="scientific">Sunxiuqinia dokdonensis</name>
    <dbReference type="NCBI Taxonomy" id="1409788"/>
    <lineage>
        <taxon>Bacteria</taxon>
        <taxon>Pseudomonadati</taxon>
        <taxon>Bacteroidota</taxon>
        <taxon>Bacteroidia</taxon>
        <taxon>Marinilabiliales</taxon>
        <taxon>Prolixibacteraceae</taxon>
        <taxon>Sunxiuqinia</taxon>
    </lineage>
</organism>
<dbReference type="RefSeq" id="WP_053187276.1">
    <property type="nucleotide sequence ID" value="NZ_LGIA01000197.1"/>
</dbReference>
<dbReference type="STRING" id="1409788.NC99_39860"/>
<proteinExistence type="predicted"/>
<evidence type="ECO:0000313" key="1">
    <source>
        <dbReference type="EMBL" id="KOH43162.1"/>
    </source>
</evidence>
<accession>A0A0L8V4Q8</accession>
<protein>
    <recommendedName>
        <fullName evidence="3">Gfo/Idh/MocA-like oxidoreductase N-terminal domain-containing protein</fullName>
    </recommendedName>
</protein>
<dbReference type="AlphaFoldDB" id="A0A0L8V4Q8"/>
<dbReference type="Proteomes" id="UP000036958">
    <property type="component" value="Unassembled WGS sequence"/>
</dbReference>
<keyword evidence="2" id="KW-1185">Reference proteome</keyword>
<reference evidence="2" key="1">
    <citation type="submission" date="2015-07" db="EMBL/GenBank/DDBJ databases">
        <title>Genome sequencing of Sunxiuqinia dokdonensis strain SK.</title>
        <authorList>
            <person name="Ahn S."/>
            <person name="Kim B.-C."/>
        </authorList>
    </citation>
    <scope>NUCLEOTIDE SEQUENCE [LARGE SCALE GENOMIC DNA]</scope>
    <source>
        <strain evidence="2">SK</strain>
    </source>
</reference>
<comment type="caution">
    <text evidence="1">The sequence shown here is derived from an EMBL/GenBank/DDBJ whole genome shotgun (WGS) entry which is preliminary data.</text>
</comment>
<dbReference type="OrthoDB" id="9815825at2"/>
<evidence type="ECO:0008006" key="3">
    <source>
        <dbReference type="Google" id="ProtNLM"/>
    </source>
</evidence>
<sequence>MISIGILSGDESATESIKLIQQFQDFKITGIVQLNDLQSVEGKQYTTEDLLENSDATFVDAPAPSFDLIRAVIKKSNHLFLMRIPTLSLGETTQLINLANESGSTILLFNPLFFTDENLKISTTLNKQKLITIRLPLRKKDIEHQLLSLLLFVMSTEKSELRKTDVFTFDRTNESGIVSLRLAFATGSIAQIELGGMFKASQSFIEIFQKEDHYFALPADGPNAKTRLQTQKNALQHFLEAIHQGSAISISLNELEQAIACRNEIRDKLKFLNCSLLD</sequence>
<dbReference type="EMBL" id="LGIA01000197">
    <property type="protein sequence ID" value="KOH43162.1"/>
    <property type="molecule type" value="Genomic_DNA"/>
</dbReference>
<evidence type="ECO:0000313" key="2">
    <source>
        <dbReference type="Proteomes" id="UP000036958"/>
    </source>
</evidence>